<dbReference type="PANTHER" id="PTHR12509:SF8">
    <property type="entry name" value="SPERMATOGENESIS-ASSOCIATED PROTEIN 4"/>
    <property type="match status" value="1"/>
</dbReference>
<gene>
    <name evidence="2" type="ORF">GSPATT00010537001</name>
</gene>
<dbReference type="OrthoDB" id="62528at2759"/>
<dbReference type="InterPro" id="IPR052111">
    <property type="entry name" value="Spermatogenesis_Ciliary_MAP"/>
</dbReference>
<dbReference type="Pfam" id="PF06294">
    <property type="entry name" value="CH_2"/>
    <property type="match status" value="1"/>
</dbReference>
<dbReference type="KEGG" id="ptm:GSPATT00010537001"/>
<keyword evidence="3" id="KW-1185">Reference proteome</keyword>
<dbReference type="Proteomes" id="UP000000600">
    <property type="component" value="Unassembled WGS sequence"/>
</dbReference>
<dbReference type="InterPro" id="IPR036872">
    <property type="entry name" value="CH_dom_sf"/>
</dbReference>
<evidence type="ECO:0000313" key="2">
    <source>
        <dbReference type="EMBL" id="CAK74338.1"/>
    </source>
</evidence>
<dbReference type="GeneID" id="5027520"/>
<feature type="domain" description="Calponin-homology (CH)" evidence="1">
    <location>
        <begin position="7"/>
        <end position="111"/>
    </location>
</feature>
<dbReference type="GO" id="GO:0005930">
    <property type="term" value="C:axoneme"/>
    <property type="evidence" value="ECO:0000318"/>
    <property type="project" value="GO_Central"/>
</dbReference>
<dbReference type="InterPro" id="IPR001715">
    <property type="entry name" value="CH_dom"/>
</dbReference>
<dbReference type="SUPFAM" id="SSF47576">
    <property type="entry name" value="Calponin-homology domain, CH-domain"/>
    <property type="match status" value="1"/>
</dbReference>
<evidence type="ECO:0000313" key="3">
    <source>
        <dbReference type="Proteomes" id="UP000000600"/>
    </source>
</evidence>
<dbReference type="HOGENOM" id="CLU_2163305_0_0_1"/>
<reference evidence="2 3" key="1">
    <citation type="journal article" date="2006" name="Nature">
        <title>Global trends of whole-genome duplications revealed by the ciliate Paramecium tetraurelia.</title>
        <authorList>
            <consortium name="Genoscope"/>
            <person name="Aury J.-M."/>
            <person name="Jaillon O."/>
            <person name="Duret L."/>
            <person name="Noel B."/>
            <person name="Jubin C."/>
            <person name="Porcel B.M."/>
            <person name="Segurens B."/>
            <person name="Daubin V."/>
            <person name="Anthouard V."/>
            <person name="Aiach N."/>
            <person name="Arnaiz O."/>
            <person name="Billaut A."/>
            <person name="Beisson J."/>
            <person name="Blanc I."/>
            <person name="Bouhouche K."/>
            <person name="Camara F."/>
            <person name="Duharcourt S."/>
            <person name="Guigo R."/>
            <person name="Gogendeau D."/>
            <person name="Katinka M."/>
            <person name="Keller A.-M."/>
            <person name="Kissmehl R."/>
            <person name="Klotz C."/>
            <person name="Koll F."/>
            <person name="Le Moue A."/>
            <person name="Lepere C."/>
            <person name="Malinsky S."/>
            <person name="Nowacki M."/>
            <person name="Nowak J.K."/>
            <person name="Plattner H."/>
            <person name="Poulain J."/>
            <person name="Ruiz F."/>
            <person name="Serrano V."/>
            <person name="Zagulski M."/>
            <person name="Dessen P."/>
            <person name="Betermier M."/>
            <person name="Weissenbach J."/>
            <person name="Scarpelli C."/>
            <person name="Schachter V."/>
            <person name="Sperling L."/>
            <person name="Meyer E."/>
            <person name="Cohen J."/>
            <person name="Wincker P."/>
        </authorList>
    </citation>
    <scope>NUCLEOTIDE SEQUENCE [LARGE SCALE GENOMIC DNA]</scope>
    <source>
        <strain evidence="2 3">Stock d4-2</strain>
    </source>
</reference>
<proteinExistence type="predicted"/>
<dbReference type="GO" id="GO:0008017">
    <property type="term" value="F:microtubule binding"/>
    <property type="evidence" value="ECO:0000318"/>
    <property type="project" value="GO_Central"/>
</dbReference>
<sequence>MIEPPQGPIPREVAKWLDSLDLAYQVRNFRRDLANGFIVAEILSRYYPKEVNIYTVYNEQNLDKKRDNWEQISKLLKKKDLQVPKDEYEPIYYQAHNEMQHKVAQFRLQNL</sequence>
<dbReference type="PROSITE" id="PS50021">
    <property type="entry name" value="CH"/>
    <property type="match status" value="1"/>
</dbReference>
<dbReference type="STRING" id="5888.A0CU71"/>
<organism evidence="2 3">
    <name type="scientific">Paramecium tetraurelia</name>
    <dbReference type="NCBI Taxonomy" id="5888"/>
    <lineage>
        <taxon>Eukaryota</taxon>
        <taxon>Sar</taxon>
        <taxon>Alveolata</taxon>
        <taxon>Ciliophora</taxon>
        <taxon>Intramacronucleata</taxon>
        <taxon>Oligohymenophorea</taxon>
        <taxon>Peniculida</taxon>
        <taxon>Parameciidae</taxon>
        <taxon>Paramecium</taxon>
    </lineage>
</organism>
<dbReference type="InterPro" id="IPR010441">
    <property type="entry name" value="CH_2"/>
</dbReference>
<dbReference type="PANTHER" id="PTHR12509">
    <property type="entry name" value="SPERMATOGENESIS-ASSOCIATED 4-RELATED"/>
    <property type="match status" value="1"/>
</dbReference>
<dbReference type="Gene3D" id="1.10.418.10">
    <property type="entry name" value="Calponin-like domain"/>
    <property type="match status" value="1"/>
</dbReference>
<dbReference type="GO" id="GO:0051493">
    <property type="term" value="P:regulation of cytoskeleton organization"/>
    <property type="evidence" value="ECO:0000318"/>
    <property type="project" value="GO_Central"/>
</dbReference>
<dbReference type="RefSeq" id="XP_001441735.1">
    <property type="nucleotide sequence ID" value="XM_001441698.1"/>
</dbReference>
<dbReference type="InParanoid" id="A0CU71"/>
<dbReference type="AlphaFoldDB" id="A0CU71"/>
<name>A0CU71_PARTE</name>
<evidence type="ECO:0000259" key="1">
    <source>
        <dbReference type="PROSITE" id="PS50021"/>
    </source>
</evidence>
<protein>
    <recommendedName>
        <fullName evidence="1">Calponin-homology (CH) domain-containing protein</fullName>
    </recommendedName>
</protein>
<dbReference type="EMBL" id="CT868185">
    <property type="protein sequence ID" value="CAK74338.1"/>
    <property type="molecule type" value="Genomic_DNA"/>
</dbReference>
<accession>A0CU71</accession>